<gene>
    <name evidence="1" type="ordered locus">BC_5121</name>
</gene>
<evidence type="ECO:0000313" key="1">
    <source>
        <dbReference type="EMBL" id="AAP11990.1"/>
    </source>
</evidence>
<organism evidence="1 2">
    <name type="scientific">Bacillus cereus (strain ATCC 14579 / DSM 31 / CCUG 7414 / JCM 2152 / NBRC 15305 / NCIMB 9373 / NCTC 2599 / NRRL B-3711)</name>
    <dbReference type="NCBI Taxonomy" id="226900"/>
    <lineage>
        <taxon>Bacteria</taxon>
        <taxon>Bacillati</taxon>
        <taxon>Bacillota</taxon>
        <taxon>Bacilli</taxon>
        <taxon>Bacillales</taxon>
        <taxon>Bacillaceae</taxon>
        <taxon>Bacillus</taxon>
        <taxon>Bacillus cereus group</taxon>
    </lineage>
</organism>
<reference evidence="1 2" key="1">
    <citation type="journal article" date="2003" name="Nature">
        <title>Genome sequence of Bacillus cereus and comparative analysis with Bacillus anthracis.</title>
        <authorList>
            <person name="Ivanova N."/>
            <person name="Sorokin A."/>
            <person name="Anderson I."/>
            <person name="Galleron N."/>
            <person name="Candelon B."/>
            <person name="Kapatral V."/>
            <person name="Bhattacharyya A."/>
            <person name="Reznik G."/>
            <person name="Mikhailova N."/>
            <person name="Lapidus A."/>
            <person name="Chu L."/>
            <person name="Mazur M."/>
            <person name="Goltsman E."/>
            <person name="Larsen N."/>
            <person name="D'Souza M."/>
            <person name="Walunas T."/>
            <person name="Grechkin Y."/>
            <person name="Pusch G."/>
            <person name="Haselkorn R."/>
            <person name="Fonstein M."/>
            <person name="Ehrlich S.D."/>
            <person name="Overbeek R."/>
            <person name="Kyrpides N."/>
        </authorList>
    </citation>
    <scope>NUCLEOTIDE SEQUENCE [LARGE SCALE GENOMIC DNA]</scope>
    <source>
        <strain evidence="2">ATCC 14579 / DSM 31 / CCUG 7414 / JCM 2152 / NBRC 15305 / NCIMB 9373 / NCTC 2599 / NRRL B-3711</strain>
    </source>
</reference>
<dbReference type="GeneID" id="99621396"/>
<protein>
    <submittedName>
        <fullName evidence="1">Uncharacterized protein</fullName>
    </submittedName>
</protein>
<accession>Q815M1</accession>
<dbReference type="AlphaFoldDB" id="Q815M1"/>
<dbReference type="PATRIC" id="fig|226900.8.peg.5278"/>
<dbReference type="KEGG" id="bce:BC5121"/>
<dbReference type="EMBL" id="AE016877">
    <property type="protein sequence ID" value="AAP11990.1"/>
    <property type="molecule type" value="Genomic_DNA"/>
</dbReference>
<sequence length="199" mass="23215">MNYFLSGIGTAKSSLHQQFRKKNFQVRPVNYFEISDLPKESILFLVYDGLYIEEFLSSVKAVNCNVIPIFFDVDTVIIPGVHKPEYQKGEICIECSIARLKEYYFNSTMYEKLFMKKDYSLVENVLEVEFSIFAQSFISAFKETGFVGQNSIYSFDYYTFKNKQILGYTKCKKCDFHDYSSDEMINQLNEVLDCVAINK</sequence>
<proteinExistence type="predicted"/>
<dbReference type="RefSeq" id="WP_001105870.1">
    <property type="nucleotide sequence ID" value="NC_004722.1"/>
</dbReference>
<keyword evidence="2" id="KW-1185">Reference proteome</keyword>
<dbReference type="HOGENOM" id="CLU_1369786_0_0_9"/>
<dbReference type="OrthoDB" id="2990566at2"/>
<name>Q815M1_BACCR</name>
<evidence type="ECO:0000313" key="2">
    <source>
        <dbReference type="Proteomes" id="UP000001417"/>
    </source>
</evidence>
<dbReference type="Proteomes" id="UP000001417">
    <property type="component" value="Chromosome"/>
</dbReference>